<gene>
    <name evidence="6" type="ORF">GGG87_06285</name>
    <name evidence="7" type="ORF">GGH11_06740</name>
</gene>
<dbReference type="Gene3D" id="3.40.50.1820">
    <property type="entry name" value="alpha/beta hydrolase"/>
    <property type="match status" value="1"/>
</dbReference>
<dbReference type="EMBL" id="WLCG01000008">
    <property type="protein sequence ID" value="MTB64599.1"/>
    <property type="molecule type" value="Genomic_DNA"/>
</dbReference>
<name>A0A6I4RIN4_9STRE</name>
<evidence type="ECO:0000256" key="1">
    <source>
        <dbReference type="ARBA" id="ARBA00022801"/>
    </source>
</evidence>
<evidence type="ECO:0000259" key="5">
    <source>
        <dbReference type="Pfam" id="PF12146"/>
    </source>
</evidence>
<dbReference type="InterPro" id="IPR050261">
    <property type="entry name" value="FrsA_esterase"/>
</dbReference>
<sequence>MKRKFVIFAMVSILGMGLLLSACSKQSIPATSSSSHSSTRKSDAKSSSRKENAKTDKVTPSQEIVQEEVLIPRDKNQIYGRLFAPVGYQDKRLPMIIFSHGFNNTLEFVASYAEELAHKGYLVYAFDFVGGNTQSRSGGSMLDMSVFTEQSDLQTVLNYWRNKDYVDTNAFILMGYSQGGVVSTLVAGENPQIKGLVTLNAAFVLFDDARELFEETASIPDIYNHRGTNLGKVYFERLLDYDIYQQMSKIQARALIIQGNQDDVVPLPYAERAAESIPNAQLKVVDGANHIFSGQEITEVLMSIDDYLQNLLQNEISNK</sequence>
<evidence type="ECO:0000313" key="9">
    <source>
        <dbReference type="Proteomes" id="UP000435423"/>
    </source>
</evidence>
<proteinExistence type="predicted"/>
<feature type="domain" description="Serine aminopeptidase S33" evidence="5">
    <location>
        <begin position="95"/>
        <end position="205"/>
    </location>
</feature>
<feature type="chain" id="PRO_5038907668" evidence="3">
    <location>
        <begin position="22"/>
        <end position="319"/>
    </location>
</feature>
<dbReference type="Pfam" id="PF12146">
    <property type="entry name" value="Hydrolase_4"/>
    <property type="match status" value="1"/>
</dbReference>
<dbReference type="PANTHER" id="PTHR22946:SF9">
    <property type="entry name" value="POLYKETIDE TRANSFERASE AF380"/>
    <property type="match status" value="1"/>
</dbReference>
<comment type="caution">
    <text evidence="7">The sequence shown here is derived from an EMBL/GenBank/DDBJ whole genome shotgun (WGS) entry which is preliminary data.</text>
</comment>
<dbReference type="RefSeq" id="WP_154608569.1">
    <property type="nucleotide sequence ID" value="NZ_CP072115.1"/>
</dbReference>
<dbReference type="PROSITE" id="PS51257">
    <property type="entry name" value="PROKAR_LIPOPROTEIN"/>
    <property type="match status" value="1"/>
</dbReference>
<protein>
    <submittedName>
        <fullName evidence="7">Alpha/beta fold hydrolase</fullName>
    </submittedName>
</protein>
<dbReference type="AlphaFoldDB" id="A0A6I4RIN4"/>
<evidence type="ECO:0000256" key="2">
    <source>
        <dbReference type="SAM" id="MobiDB-lite"/>
    </source>
</evidence>
<dbReference type="InterPro" id="IPR022742">
    <property type="entry name" value="Hydrolase_4"/>
</dbReference>
<evidence type="ECO:0000259" key="4">
    <source>
        <dbReference type="Pfam" id="PF08386"/>
    </source>
</evidence>
<keyword evidence="1 7" id="KW-0378">Hydrolase</keyword>
<dbReference type="PANTHER" id="PTHR22946">
    <property type="entry name" value="DIENELACTONE HYDROLASE DOMAIN-CONTAINING PROTEIN-RELATED"/>
    <property type="match status" value="1"/>
</dbReference>
<evidence type="ECO:0000256" key="3">
    <source>
        <dbReference type="SAM" id="SignalP"/>
    </source>
</evidence>
<reference evidence="6 8" key="2">
    <citation type="submission" date="2019-11" db="EMBL/GenBank/DDBJ databases">
        <title>Streptococcis sp. isolated from the respiratory tract of Marmot.</title>
        <authorList>
            <person name="Zhang G."/>
        </authorList>
    </citation>
    <scope>NUCLEOTIDE SEQUENCE [LARGE SCALE GENOMIC DNA]</scope>
    <source>
        <strain evidence="8">zg-86</strain>
        <strain evidence="6">Zg-86</strain>
    </source>
</reference>
<evidence type="ECO:0000313" key="6">
    <source>
        <dbReference type="EMBL" id="MTB64599.1"/>
    </source>
</evidence>
<dbReference type="Proteomes" id="UP000435060">
    <property type="component" value="Unassembled WGS sequence"/>
</dbReference>
<dbReference type="Pfam" id="PF08386">
    <property type="entry name" value="Abhydrolase_4"/>
    <property type="match status" value="1"/>
</dbReference>
<dbReference type="GO" id="GO:0052689">
    <property type="term" value="F:carboxylic ester hydrolase activity"/>
    <property type="evidence" value="ECO:0007669"/>
    <property type="project" value="UniProtKB-ARBA"/>
</dbReference>
<keyword evidence="3" id="KW-0732">Signal</keyword>
<dbReference type="EMBL" id="WUBJ01000007">
    <property type="protein sequence ID" value="MWV56667.1"/>
    <property type="molecule type" value="Genomic_DNA"/>
</dbReference>
<reference evidence="7 9" key="1">
    <citation type="submission" date="2019-10" db="EMBL/GenBank/DDBJ databases">
        <title>Streptococcis sp, isolated from the respiratory tract of Marmot.</title>
        <authorList>
            <person name="Zhang G."/>
        </authorList>
    </citation>
    <scope>NUCLEOTIDE SEQUENCE [LARGE SCALE GENOMIC DNA]</scope>
    <source>
        <strain evidence="9">zg-70</strain>
        <strain evidence="7">Zg-70</strain>
    </source>
</reference>
<accession>A0A6I4RIN4</accession>
<dbReference type="SUPFAM" id="SSF53474">
    <property type="entry name" value="alpha/beta-Hydrolases"/>
    <property type="match status" value="1"/>
</dbReference>
<organism evidence="7 9">
    <name type="scientific">Streptococcus zhangguiae</name>
    <dbReference type="NCBI Taxonomy" id="2664091"/>
    <lineage>
        <taxon>Bacteria</taxon>
        <taxon>Bacillati</taxon>
        <taxon>Bacillota</taxon>
        <taxon>Bacilli</taxon>
        <taxon>Lactobacillales</taxon>
        <taxon>Streptococcaceae</taxon>
        <taxon>Streptococcus</taxon>
    </lineage>
</organism>
<feature type="signal peptide" evidence="3">
    <location>
        <begin position="1"/>
        <end position="21"/>
    </location>
</feature>
<feature type="region of interest" description="Disordered" evidence="2">
    <location>
        <begin position="28"/>
        <end position="60"/>
    </location>
</feature>
<feature type="compositionally biased region" description="Basic and acidic residues" evidence="2">
    <location>
        <begin position="40"/>
        <end position="57"/>
    </location>
</feature>
<feature type="domain" description="Peptidase S33 tripeptidyl aminopeptidase-like C-terminal" evidence="4">
    <location>
        <begin position="250"/>
        <end position="310"/>
    </location>
</feature>
<dbReference type="InterPro" id="IPR029058">
    <property type="entry name" value="AB_hydrolase_fold"/>
</dbReference>
<evidence type="ECO:0000313" key="8">
    <source>
        <dbReference type="Proteomes" id="UP000435060"/>
    </source>
</evidence>
<keyword evidence="8" id="KW-1185">Reference proteome</keyword>
<evidence type="ECO:0000313" key="7">
    <source>
        <dbReference type="EMBL" id="MWV56667.1"/>
    </source>
</evidence>
<dbReference type="Proteomes" id="UP000435423">
    <property type="component" value="Unassembled WGS sequence"/>
</dbReference>
<dbReference type="InterPro" id="IPR013595">
    <property type="entry name" value="Pept_S33_TAP-like_C"/>
</dbReference>